<dbReference type="RefSeq" id="WP_180962150.1">
    <property type="nucleotide sequence ID" value="NZ_PNRP01000002.1"/>
</dbReference>
<dbReference type="Gene3D" id="3.90.1150.10">
    <property type="entry name" value="Aspartate Aminotransferase, domain 1"/>
    <property type="match status" value="1"/>
</dbReference>
<protein>
    <submittedName>
        <fullName evidence="7">N-acetyl-LL-diaminopimelate aminotransferase</fullName>
        <ecNumber evidence="7">2.6.1.-</ecNumber>
    </submittedName>
</protein>
<gene>
    <name evidence="7" type="primary">patA_1</name>
    <name evidence="7" type="ORF">D8827_00050</name>
</gene>
<evidence type="ECO:0000256" key="4">
    <source>
        <dbReference type="ARBA" id="ARBA00022679"/>
    </source>
</evidence>
<feature type="domain" description="Aminotransferase class I/classII large" evidence="6">
    <location>
        <begin position="38"/>
        <end position="385"/>
    </location>
</feature>
<evidence type="ECO:0000256" key="2">
    <source>
        <dbReference type="ARBA" id="ARBA00007441"/>
    </source>
</evidence>
<evidence type="ECO:0000313" key="8">
    <source>
        <dbReference type="Proteomes" id="UP000267137"/>
    </source>
</evidence>
<comment type="caution">
    <text evidence="7">The sequence shown here is derived from an EMBL/GenBank/DDBJ whole genome shotgun (WGS) entry which is preliminary data.</text>
</comment>
<dbReference type="AlphaFoldDB" id="A0AAE8KC45"/>
<accession>A0AAE8KC45</accession>
<dbReference type="GO" id="GO:0030170">
    <property type="term" value="F:pyridoxal phosphate binding"/>
    <property type="evidence" value="ECO:0007669"/>
    <property type="project" value="InterPro"/>
</dbReference>
<dbReference type="PANTHER" id="PTHR46383:SF1">
    <property type="entry name" value="ASPARTATE AMINOTRANSFERASE"/>
    <property type="match status" value="1"/>
</dbReference>
<keyword evidence="3 7" id="KW-0032">Aminotransferase</keyword>
<comment type="cofactor">
    <cofactor evidence="1">
        <name>pyridoxal 5'-phosphate</name>
        <dbReference type="ChEBI" id="CHEBI:597326"/>
    </cofactor>
</comment>
<comment type="similarity">
    <text evidence="2">Belongs to the class-I pyridoxal-phosphate-dependent aminotransferase family.</text>
</comment>
<dbReference type="PANTHER" id="PTHR46383">
    <property type="entry name" value="ASPARTATE AMINOTRANSFERASE"/>
    <property type="match status" value="1"/>
</dbReference>
<reference evidence="7 8" key="1">
    <citation type="submission" date="2018-11" db="EMBL/GenBank/DDBJ databases">
        <title>Species Designations Belie Phenotypic and Genotypic Heterogeneity in Oral Streptococci.</title>
        <authorList>
            <person name="Velsko I."/>
        </authorList>
    </citation>
    <scope>NUCLEOTIDE SEQUENCE [LARGE SCALE GENOMIC DNA]</scope>
    <source>
        <strain evidence="7 8">KLC02</strain>
    </source>
</reference>
<dbReference type="CDD" id="cd00609">
    <property type="entry name" value="AAT_like"/>
    <property type="match status" value="1"/>
</dbReference>
<keyword evidence="5" id="KW-0663">Pyridoxal phosphate</keyword>
<dbReference type="InterPro" id="IPR015422">
    <property type="entry name" value="PyrdxlP-dep_Trfase_small"/>
</dbReference>
<dbReference type="InterPro" id="IPR050596">
    <property type="entry name" value="AspAT/PAT-like"/>
</dbReference>
<dbReference type="EMBL" id="RJOO01000001">
    <property type="protein sequence ID" value="RSJ24161.1"/>
    <property type="molecule type" value="Genomic_DNA"/>
</dbReference>
<keyword evidence="4 7" id="KW-0808">Transferase</keyword>
<dbReference type="GO" id="GO:0008483">
    <property type="term" value="F:transaminase activity"/>
    <property type="evidence" value="ECO:0007669"/>
    <property type="project" value="UniProtKB-KW"/>
</dbReference>
<dbReference type="Pfam" id="PF00155">
    <property type="entry name" value="Aminotran_1_2"/>
    <property type="match status" value="1"/>
</dbReference>
<dbReference type="InterPro" id="IPR004839">
    <property type="entry name" value="Aminotransferase_I/II_large"/>
</dbReference>
<evidence type="ECO:0000256" key="5">
    <source>
        <dbReference type="ARBA" id="ARBA00022898"/>
    </source>
</evidence>
<evidence type="ECO:0000256" key="1">
    <source>
        <dbReference type="ARBA" id="ARBA00001933"/>
    </source>
</evidence>
<dbReference type="InterPro" id="IPR015424">
    <property type="entry name" value="PyrdxlP-dep_Trfase"/>
</dbReference>
<dbReference type="Gene3D" id="3.40.640.10">
    <property type="entry name" value="Type I PLP-dependent aspartate aminotransferase-like (Major domain)"/>
    <property type="match status" value="1"/>
</dbReference>
<sequence length="398" mass="45315">MANESNINKIPDIALKWQKLPDSFLSGLSQMVSNSNKTIIDLSIGDSYIGTHLDIIKEAFNKTTSGYTGYTDPDGLTEFVFEIQNYYKNKLNLSLNINQIRATVGAMHGMYMALRAIINCGDEVVIFEPYYPPYEQQVYMCDGVPIFFDALHHKNSLDFLNQLENLISSKTKIIVINSPNNPSGCVYSDEILRGVAELAKKYSLFIFSDEVYEMFNYTDRHSSIYSYAPNNTIIFGSFSKSFRMAGWRIGYMIAPKAINDVVRVISDSLTYTAPTISQYAAIFALKNQDISSMYAILMKKKLDYIYRRIRNINNLSMEKVQGGIFAFVCIKNTGLMADEFSEKLFNKYQVLVAPGTLFSKTFGKYYIRISATQKFEALREALNRLESFITELRLITSE</sequence>
<dbReference type="SUPFAM" id="SSF53383">
    <property type="entry name" value="PLP-dependent transferases"/>
    <property type="match status" value="1"/>
</dbReference>
<dbReference type="EC" id="2.6.1.-" evidence="7"/>
<organism evidence="7 8">
    <name type="scientific">Streptococcus intermedius</name>
    <dbReference type="NCBI Taxonomy" id="1338"/>
    <lineage>
        <taxon>Bacteria</taxon>
        <taxon>Bacillati</taxon>
        <taxon>Bacillota</taxon>
        <taxon>Bacilli</taxon>
        <taxon>Lactobacillales</taxon>
        <taxon>Streptococcaceae</taxon>
        <taxon>Streptococcus</taxon>
        <taxon>Streptococcus anginosus group</taxon>
    </lineage>
</organism>
<evidence type="ECO:0000256" key="3">
    <source>
        <dbReference type="ARBA" id="ARBA00022576"/>
    </source>
</evidence>
<dbReference type="Proteomes" id="UP000267137">
    <property type="component" value="Unassembled WGS sequence"/>
</dbReference>
<dbReference type="InterPro" id="IPR015421">
    <property type="entry name" value="PyrdxlP-dep_Trfase_major"/>
</dbReference>
<proteinExistence type="inferred from homology"/>
<name>A0AAE8KC45_STRIT</name>
<evidence type="ECO:0000259" key="6">
    <source>
        <dbReference type="Pfam" id="PF00155"/>
    </source>
</evidence>
<dbReference type="GO" id="GO:0006520">
    <property type="term" value="P:amino acid metabolic process"/>
    <property type="evidence" value="ECO:0007669"/>
    <property type="project" value="InterPro"/>
</dbReference>
<evidence type="ECO:0000313" key="7">
    <source>
        <dbReference type="EMBL" id="RSJ24161.1"/>
    </source>
</evidence>